<sequence length="240" mass="26959">MATMFTGGNFVHDEMNFTSWSNNWHGLEAFGNPINLALGLAVFFLSRVLAILYFNTTINDGKIRERNKKHLLISSALFLVFFLAFVISTWIIDGYAYDPATGKIFTEPNKYFYNNIEHPLTGILFGLGVLFVLMGLIRANTCYKTCGGRAIFPVGIGTFLAVLSLFCNLGYNNTVFYPSLTSMQSGLTIENASSSQFTLTVMSYVSLLVPFVLAYIIYAWRSLNKKMIDAEEMNDDSHKY</sequence>
<dbReference type="GO" id="GO:0019646">
    <property type="term" value="P:aerobic electron transport chain"/>
    <property type="evidence" value="ECO:0007669"/>
    <property type="project" value="TreeGrafter"/>
</dbReference>
<dbReference type="Pfam" id="PF02322">
    <property type="entry name" value="Cyt_bd_oxida_II"/>
    <property type="match status" value="1"/>
</dbReference>
<keyword evidence="5 11" id="KW-0812">Transmembrane</keyword>
<evidence type="ECO:0008006" key="13">
    <source>
        <dbReference type="Google" id="ProtNLM"/>
    </source>
</evidence>
<comment type="subcellular location">
    <subcellularLocation>
        <location evidence="1">Cell membrane</location>
        <topology evidence="1">Multi-pass membrane protein</topology>
    </subcellularLocation>
</comment>
<feature type="transmembrane region" description="Helical" evidence="11">
    <location>
        <begin position="34"/>
        <end position="58"/>
    </location>
</feature>
<dbReference type="PANTHER" id="PTHR43141">
    <property type="entry name" value="CYTOCHROME BD2 SUBUNIT II"/>
    <property type="match status" value="1"/>
</dbReference>
<dbReference type="GO" id="GO:0070069">
    <property type="term" value="C:cytochrome complex"/>
    <property type="evidence" value="ECO:0007669"/>
    <property type="project" value="TreeGrafter"/>
</dbReference>
<evidence type="ECO:0000256" key="6">
    <source>
        <dbReference type="ARBA" id="ARBA00022723"/>
    </source>
</evidence>
<feature type="transmembrane region" description="Helical" evidence="11">
    <location>
        <begin position="151"/>
        <end position="171"/>
    </location>
</feature>
<proteinExistence type="predicted"/>
<dbReference type="EMBL" id="VSSQ01001668">
    <property type="protein sequence ID" value="MPM10244.1"/>
    <property type="molecule type" value="Genomic_DNA"/>
</dbReference>
<dbReference type="AlphaFoldDB" id="A0A644X7X3"/>
<dbReference type="PANTHER" id="PTHR43141:SF5">
    <property type="entry name" value="CYTOCHROME BD-I UBIQUINOL OXIDASE SUBUNIT 2"/>
    <property type="match status" value="1"/>
</dbReference>
<keyword evidence="4" id="KW-0349">Heme</keyword>
<protein>
    <recommendedName>
        <fullName evidence="13">Cytochrome bd-I ubiquinol oxidase subunit 2</fullName>
    </recommendedName>
</protein>
<evidence type="ECO:0000313" key="12">
    <source>
        <dbReference type="EMBL" id="MPM10244.1"/>
    </source>
</evidence>
<organism evidence="12">
    <name type="scientific">bioreactor metagenome</name>
    <dbReference type="NCBI Taxonomy" id="1076179"/>
    <lineage>
        <taxon>unclassified sequences</taxon>
        <taxon>metagenomes</taxon>
        <taxon>ecological metagenomes</taxon>
    </lineage>
</organism>
<dbReference type="GO" id="GO:0009055">
    <property type="term" value="F:electron transfer activity"/>
    <property type="evidence" value="ECO:0007669"/>
    <property type="project" value="TreeGrafter"/>
</dbReference>
<comment type="caution">
    <text evidence="12">The sequence shown here is derived from an EMBL/GenBank/DDBJ whole genome shotgun (WGS) entry which is preliminary data.</text>
</comment>
<evidence type="ECO:0000256" key="8">
    <source>
        <dbReference type="ARBA" id="ARBA00022989"/>
    </source>
</evidence>
<feature type="transmembrane region" description="Helical" evidence="11">
    <location>
        <begin position="70"/>
        <end position="92"/>
    </location>
</feature>
<evidence type="ECO:0000256" key="10">
    <source>
        <dbReference type="ARBA" id="ARBA00023136"/>
    </source>
</evidence>
<keyword evidence="10 11" id="KW-0472">Membrane</keyword>
<evidence type="ECO:0000256" key="1">
    <source>
        <dbReference type="ARBA" id="ARBA00004651"/>
    </source>
</evidence>
<keyword evidence="8 11" id="KW-1133">Transmembrane helix</keyword>
<evidence type="ECO:0000256" key="9">
    <source>
        <dbReference type="ARBA" id="ARBA00023004"/>
    </source>
</evidence>
<keyword evidence="7" id="KW-0249">Electron transport</keyword>
<reference evidence="12" key="1">
    <citation type="submission" date="2019-08" db="EMBL/GenBank/DDBJ databases">
        <authorList>
            <person name="Kucharzyk K."/>
            <person name="Murdoch R.W."/>
            <person name="Higgins S."/>
            <person name="Loffler F."/>
        </authorList>
    </citation>
    <scope>NUCLEOTIDE SEQUENCE</scope>
</reference>
<accession>A0A644X7X3</accession>
<dbReference type="GO" id="GO:0046872">
    <property type="term" value="F:metal ion binding"/>
    <property type="evidence" value="ECO:0007669"/>
    <property type="project" value="UniProtKB-KW"/>
</dbReference>
<keyword evidence="9" id="KW-0408">Iron</keyword>
<evidence type="ECO:0000256" key="11">
    <source>
        <dbReference type="SAM" id="Phobius"/>
    </source>
</evidence>
<name>A0A644X7X3_9ZZZZ</name>
<evidence type="ECO:0000256" key="7">
    <source>
        <dbReference type="ARBA" id="ARBA00022982"/>
    </source>
</evidence>
<keyword evidence="3" id="KW-1003">Cell membrane</keyword>
<evidence type="ECO:0000256" key="3">
    <source>
        <dbReference type="ARBA" id="ARBA00022475"/>
    </source>
</evidence>
<feature type="transmembrane region" description="Helical" evidence="11">
    <location>
        <begin position="120"/>
        <end position="139"/>
    </location>
</feature>
<dbReference type="GO" id="GO:0016682">
    <property type="term" value="F:oxidoreductase activity, acting on diphenols and related substances as donors, oxygen as acceptor"/>
    <property type="evidence" value="ECO:0007669"/>
    <property type="project" value="TreeGrafter"/>
</dbReference>
<evidence type="ECO:0000256" key="4">
    <source>
        <dbReference type="ARBA" id="ARBA00022617"/>
    </source>
</evidence>
<keyword evidence="6" id="KW-0479">Metal-binding</keyword>
<keyword evidence="2" id="KW-0813">Transport</keyword>
<feature type="transmembrane region" description="Helical" evidence="11">
    <location>
        <begin position="201"/>
        <end position="220"/>
    </location>
</feature>
<evidence type="ECO:0000256" key="5">
    <source>
        <dbReference type="ARBA" id="ARBA00022692"/>
    </source>
</evidence>
<dbReference type="InterPro" id="IPR003317">
    <property type="entry name" value="Cyt-d_oxidase_su2"/>
</dbReference>
<dbReference type="GO" id="GO:0005886">
    <property type="term" value="C:plasma membrane"/>
    <property type="evidence" value="ECO:0007669"/>
    <property type="project" value="UniProtKB-SubCell"/>
</dbReference>
<gene>
    <name evidence="12" type="ORF">SDC9_56572</name>
</gene>
<evidence type="ECO:0000256" key="2">
    <source>
        <dbReference type="ARBA" id="ARBA00022448"/>
    </source>
</evidence>